<gene>
    <name evidence="2" type="ORF">PG996_008780</name>
</gene>
<organism evidence="2 3">
    <name type="scientific">Apiospora saccharicola</name>
    <dbReference type="NCBI Taxonomy" id="335842"/>
    <lineage>
        <taxon>Eukaryota</taxon>
        <taxon>Fungi</taxon>
        <taxon>Dikarya</taxon>
        <taxon>Ascomycota</taxon>
        <taxon>Pezizomycotina</taxon>
        <taxon>Sordariomycetes</taxon>
        <taxon>Xylariomycetidae</taxon>
        <taxon>Amphisphaeriales</taxon>
        <taxon>Apiosporaceae</taxon>
        <taxon>Apiospora</taxon>
    </lineage>
</organism>
<protein>
    <recommendedName>
        <fullName evidence="4">Oxidoreductase AflY</fullName>
    </recommendedName>
</protein>
<comment type="caution">
    <text evidence="2">The sequence shown here is derived from an EMBL/GenBank/DDBJ whole genome shotgun (WGS) entry which is preliminary data.</text>
</comment>
<dbReference type="PANTHER" id="PTHR35870:SF7">
    <property type="entry name" value="BAEYER-VILLIGER OXIDASE MDPL"/>
    <property type="match status" value="1"/>
</dbReference>
<reference evidence="2 3" key="1">
    <citation type="submission" date="2023-01" db="EMBL/GenBank/DDBJ databases">
        <title>Analysis of 21 Apiospora genomes using comparative genomics revels a genus with tremendous synthesis potential of carbohydrate active enzymes and secondary metabolites.</title>
        <authorList>
            <person name="Sorensen T."/>
        </authorList>
    </citation>
    <scope>NUCLEOTIDE SEQUENCE [LARGE SCALE GENOMIC DNA]</scope>
    <source>
        <strain evidence="2 3">CBS 83171</strain>
    </source>
</reference>
<keyword evidence="3" id="KW-1185">Reference proteome</keyword>
<accession>A0ABR1V294</accession>
<evidence type="ECO:0008006" key="4">
    <source>
        <dbReference type="Google" id="ProtNLM"/>
    </source>
</evidence>
<dbReference type="InterPro" id="IPR025337">
    <property type="entry name" value="Questin_oxidase-like"/>
</dbReference>
<proteinExistence type="predicted"/>
<name>A0ABR1V294_9PEZI</name>
<sequence length="442" mass="49502">MNTVDLQISPERLGLVRGVANPPGTLEECNRLLEYNHEAHHVFFRERAGMNHVTHSLLTCFALGIGVEELRKRYDDEAVNQRAMPPLDADLLGRLDDPEVFLESMFNKAQYNTFLHFFRNKIAAGGGGGGGGWKKVVHEYVFSRTDVAERMLSSLFDGLYHPLIHLGLAIEFELPGLVAEALAQTATNDDCNLHGLFGKCEEEAAKAQNNQGPPPSMLQLLTTARETEELRTAPRWEDRFQMLRNGVVDSRGSAAFARLAGRFRVRPDEDEIEFRTAEMVSVVAYMCGAAQRAGRPPKIDFFWMHSVTSSVFLTVYTDLGWYVVAGSAPLDREHLAGYSSPESDGMSWEDVFAAVTKEHDDGHAAKFIRAVKSGEQVCKQYEGTKLGESLPVTGDMWLKLARMCQDTTKNMTRDVKWVRFTGHDEAWEGPDAAWMRPDLLTK</sequence>
<keyword evidence="1" id="KW-0560">Oxidoreductase</keyword>
<dbReference type="Proteomes" id="UP001446871">
    <property type="component" value="Unassembled WGS sequence"/>
</dbReference>
<evidence type="ECO:0000313" key="3">
    <source>
        <dbReference type="Proteomes" id="UP001446871"/>
    </source>
</evidence>
<dbReference type="Pfam" id="PF14027">
    <property type="entry name" value="Questin_oxidase"/>
    <property type="match status" value="1"/>
</dbReference>
<evidence type="ECO:0000256" key="1">
    <source>
        <dbReference type="ARBA" id="ARBA00023002"/>
    </source>
</evidence>
<dbReference type="EMBL" id="JAQQWM010000005">
    <property type="protein sequence ID" value="KAK8064128.1"/>
    <property type="molecule type" value="Genomic_DNA"/>
</dbReference>
<evidence type="ECO:0000313" key="2">
    <source>
        <dbReference type="EMBL" id="KAK8064128.1"/>
    </source>
</evidence>
<dbReference type="PANTHER" id="PTHR35870">
    <property type="entry name" value="PROTEIN, PUTATIVE (AFU_ORTHOLOGUE AFUA_5G03330)-RELATED"/>
    <property type="match status" value="1"/>
</dbReference>